<protein>
    <submittedName>
        <fullName evidence="1">3-dehydroquinate dehydratase</fullName>
    </submittedName>
</protein>
<dbReference type="AlphaFoldDB" id="A0A0K8MKK7"/>
<reference evidence="1 2" key="1">
    <citation type="journal article" date="2015" name="BMC Genomics">
        <title>Comparative genomics of Fructobacillus spp. and Leuconostoc spp. reveals niche-specific evolution of Fructobacillus spp.</title>
        <authorList>
            <person name="Endo A."/>
            <person name="Tanizawa Y."/>
            <person name="Tanaka N."/>
            <person name="Maeno S."/>
            <person name="Kumar H."/>
            <person name="Shiwa Y."/>
            <person name="Okada S."/>
            <person name="Yoshikawa H."/>
            <person name="Dicks L."/>
            <person name="Nakagawa J."/>
            <person name="Arita M."/>
        </authorList>
    </citation>
    <scope>NUCLEOTIDE SEQUENCE [LARGE SCALE GENOMIC DNA]</scope>
    <source>
        <strain evidence="1 2">JCM 12225</strain>
    </source>
</reference>
<keyword evidence="2" id="KW-1185">Reference proteome</keyword>
<dbReference type="Proteomes" id="UP000253891">
    <property type="component" value="Unassembled WGS sequence"/>
</dbReference>
<dbReference type="STRING" id="157463.GCA_001047075_01314"/>
<dbReference type="EMBL" id="DF968005">
    <property type="protein sequence ID" value="GAP00430.1"/>
    <property type="molecule type" value="Genomic_DNA"/>
</dbReference>
<organism evidence="1 2">
    <name type="scientific">Fructobacillus ficulneus</name>
    <dbReference type="NCBI Taxonomy" id="157463"/>
    <lineage>
        <taxon>Bacteria</taxon>
        <taxon>Bacillati</taxon>
        <taxon>Bacillota</taxon>
        <taxon>Bacilli</taxon>
        <taxon>Lactobacillales</taxon>
        <taxon>Lactobacillaceae</taxon>
        <taxon>Fructobacillus</taxon>
    </lineage>
</organism>
<evidence type="ECO:0000313" key="2">
    <source>
        <dbReference type="Proteomes" id="UP000253891"/>
    </source>
</evidence>
<name>A0A0K8MKK7_9LACO</name>
<evidence type="ECO:0000313" key="1">
    <source>
        <dbReference type="EMBL" id="GAP00430.1"/>
    </source>
</evidence>
<dbReference type="OrthoDB" id="9813659at2"/>
<dbReference type="RefSeq" id="WP_061993719.1">
    <property type="nucleotide sequence ID" value="NZ_DF968005.1"/>
</dbReference>
<sequence length="297" mass="31769">MKITELFEQKKAIAQSALAVPMALGPSDKFTPFKKTLDEKNPDAVIWQADAIADEFSKEVIWDQVKAGGAEAVDERDLSAMKKAAMKAELDQAYQEFLSNWPAIHQQVVSELVNNAFATAGNHLVLLAYSGKAVGGQGELSPVDQAFFLANALKAGGERFAGVYLSAELDEGLQAKVVEAADQAGVPVIATGQVDEMTETAFQAVYQQLLSSNPAAVNLHVSADCLAEIDLADLELVLANLAEQDSSVSLILTMTGILSKDQIEAWLVFSSALVTLSLGENWQTPLIQSTVSELGWA</sequence>
<proteinExistence type="predicted"/>
<accession>A0A0K8MKK7</accession>
<gene>
    <name evidence="1" type="primary">aroD</name>
    <name evidence="1" type="ORF">FFIC_284470</name>
</gene>